<feature type="compositionally biased region" description="Low complexity" evidence="7">
    <location>
        <begin position="169"/>
        <end position="181"/>
    </location>
</feature>
<evidence type="ECO:0000256" key="4">
    <source>
        <dbReference type="ARBA" id="ARBA00023163"/>
    </source>
</evidence>
<protein>
    <recommendedName>
        <fullName evidence="6">Nuclear transcription factor Y subunit</fullName>
    </recommendedName>
</protein>
<evidence type="ECO:0000313" key="9">
    <source>
        <dbReference type="Proteomes" id="UP000327013"/>
    </source>
</evidence>
<dbReference type="EMBL" id="CM017321">
    <property type="protein sequence ID" value="KAE7998493.1"/>
    <property type="molecule type" value="Genomic_DNA"/>
</dbReference>
<accession>A0A5N6QJD9</accession>
<dbReference type="GO" id="GO:0003677">
    <property type="term" value="F:DNA binding"/>
    <property type="evidence" value="ECO:0007669"/>
    <property type="project" value="UniProtKB-KW"/>
</dbReference>
<dbReference type="Pfam" id="PF02045">
    <property type="entry name" value="CBFB_NFYA"/>
    <property type="match status" value="1"/>
</dbReference>
<keyword evidence="4 6" id="KW-0804">Transcription</keyword>
<dbReference type="PRINTS" id="PR00616">
    <property type="entry name" value="CCAATSUBUNTB"/>
</dbReference>
<feature type="compositionally biased region" description="Polar residues" evidence="7">
    <location>
        <begin position="1"/>
        <end position="17"/>
    </location>
</feature>
<dbReference type="Proteomes" id="UP000327013">
    <property type="component" value="Chromosome 1"/>
</dbReference>
<keyword evidence="5 6" id="KW-0539">Nucleus</keyword>
<keyword evidence="3 6" id="KW-0238">DNA-binding</keyword>
<evidence type="ECO:0000256" key="5">
    <source>
        <dbReference type="ARBA" id="ARBA00023242"/>
    </source>
</evidence>
<proteinExistence type="inferred from homology"/>
<feature type="region of interest" description="Disordered" evidence="7">
    <location>
        <begin position="162"/>
        <end position="181"/>
    </location>
</feature>
<keyword evidence="2 6" id="KW-0805">Transcription regulation</keyword>
<evidence type="ECO:0000256" key="2">
    <source>
        <dbReference type="ARBA" id="ARBA00023015"/>
    </source>
</evidence>
<dbReference type="InterPro" id="IPR001289">
    <property type="entry name" value="NFYA"/>
</dbReference>
<gene>
    <name evidence="8" type="ORF">FH972_003034</name>
</gene>
<dbReference type="GO" id="GO:0005634">
    <property type="term" value="C:nucleus"/>
    <property type="evidence" value="ECO:0007669"/>
    <property type="project" value="UniProtKB-SubCell"/>
</dbReference>
<organism evidence="8 9">
    <name type="scientific">Carpinus fangiana</name>
    <dbReference type="NCBI Taxonomy" id="176857"/>
    <lineage>
        <taxon>Eukaryota</taxon>
        <taxon>Viridiplantae</taxon>
        <taxon>Streptophyta</taxon>
        <taxon>Embryophyta</taxon>
        <taxon>Tracheophyta</taxon>
        <taxon>Spermatophyta</taxon>
        <taxon>Magnoliopsida</taxon>
        <taxon>eudicotyledons</taxon>
        <taxon>Gunneridae</taxon>
        <taxon>Pentapetalae</taxon>
        <taxon>rosids</taxon>
        <taxon>fabids</taxon>
        <taxon>Fagales</taxon>
        <taxon>Betulaceae</taxon>
        <taxon>Carpinus</taxon>
    </lineage>
</organism>
<dbReference type="PROSITE" id="PS51152">
    <property type="entry name" value="NFYA_HAP2_2"/>
    <property type="match status" value="1"/>
</dbReference>
<comment type="similarity">
    <text evidence="6">Belongs to the NFYA/HAP2 subunit family.</text>
</comment>
<comment type="subunit">
    <text evidence="6">Heterotrimer.</text>
</comment>
<feature type="region of interest" description="Disordered" evidence="7">
    <location>
        <begin position="1"/>
        <end position="24"/>
    </location>
</feature>
<evidence type="ECO:0000256" key="6">
    <source>
        <dbReference type="RuleBase" id="RU367155"/>
    </source>
</evidence>
<dbReference type="PANTHER" id="PTHR12632">
    <property type="entry name" value="TRANSCRIPTION FACTOR NF-Y ALPHA-RELATED"/>
    <property type="match status" value="1"/>
</dbReference>
<reference evidence="8 9" key="1">
    <citation type="submission" date="2019-06" db="EMBL/GenBank/DDBJ databases">
        <title>A chromosomal-level reference genome of Carpinus fangiana (Coryloideae, Betulaceae).</title>
        <authorList>
            <person name="Yang X."/>
            <person name="Wang Z."/>
            <person name="Zhang L."/>
            <person name="Hao G."/>
            <person name="Liu J."/>
            <person name="Yang Y."/>
        </authorList>
    </citation>
    <scope>NUCLEOTIDE SEQUENCE [LARGE SCALE GENOMIC DNA]</scope>
    <source>
        <strain evidence="8">Cfa_2016G</strain>
        <tissue evidence="8">Leaf</tissue>
    </source>
</reference>
<dbReference type="EMBL" id="CM017321">
    <property type="protein sequence ID" value="KAE7998494.1"/>
    <property type="molecule type" value="Genomic_DNA"/>
</dbReference>
<dbReference type="AlphaFoldDB" id="A0A5N6QJD9"/>
<sequence length="262" mass="28694">MGAMGGTNSQDQCISSESDQDEGCVKGVEGQMKPFFFLNNSDMMFNPSQVGHSHAMARVSYPFVEPCFGGLFTPYGPQAIIQPQMVGIAPARVPLPLDLTDDGPIYVNPKQYHGILRRRQSRAKLEAQNKLVKTRKPYLHESRHRHAINRVRGSGGRFVSTRKLKNSDRSSTSSTHCVSDSNVFHPSESISECDNHQFGTGQHVASLTTCSDTNRVPDGNGDNIFQQPGRRYSCIAPHMGGAMQCNGCLMSGGTRHPASVVR</sequence>
<evidence type="ECO:0000256" key="3">
    <source>
        <dbReference type="ARBA" id="ARBA00023125"/>
    </source>
</evidence>
<evidence type="ECO:0000313" key="8">
    <source>
        <dbReference type="EMBL" id="KAE7998494.1"/>
    </source>
</evidence>
<dbReference type="OrthoDB" id="1097733at2759"/>
<name>A0A5N6QJD9_9ROSI</name>
<dbReference type="SMART" id="SM00521">
    <property type="entry name" value="CBF"/>
    <property type="match status" value="1"/>
</dbReference>
<comment type="subcellular location">
    <subcellularLocation>
        <location evidence="1 6">Nucleus</location>
    </subcellularLocation>
</comment>
<dbReference type="Gene3D" id="6.10.250.2430">
    <property type="match status" value="1"/>
</dbReference>
<dbReference type="GO" id="GO:0003700">
    <property type="term" value="F:DNA-binding transcription factor activity"/>
    <property type="evidence" value="ECO:0007669"/>
    <property type="project" value="UniProtKB-UniRule"/>
</dbReference>
<evidence type="ECO:0000256" key="1">
    <source>
        <dbReference type="ARBA" id="ARBA00004123"/>
    </source>
</evidence>
<evidence type="ECO:0000256" key="7">
    <source>
        <dbReference type="SAM" id="MobiDB-lite"/>
    </source>
</evidence>
<keyword evidence="9" id="KW-1185">Reference proteome</keyword>
<comment type="function">
    <text evidence="6">Component of the sequence-specific heterotrimeric transcription factor (NF-Y) which specifically recognizes a 5'-CCAAT-3' box motif found in the promoters of its target genes.</text>
</comment>